<feature type="binding site" evidence="1">
    <location>
        <position position="263"/>
    </location>
    <ligand>
        <name>Zn(2+)</name>
        <dbReference type="ChEBI" id="CHEBI:29105"/>
    </ligand>
</feature>
<dbReference type="SUPFAM" id="SSF57802">
    <property type="entry name" value="Rubredoxin-like"/>
    <property type="match status" value="1"/>
</dbReference>
<feature type="signal peptide" evidence="3">
    <location>
        <begin position="1"/>
        <end position="22"/>
    </location>
</feature>
<keyword evidence="1" id="KW-0862">Zinc</keyword>
<dbReference type="AlphaFoldDB" id="A0A5A7P3N5"/>
<accession>A0A5A7P3N5</accession>
<protein>
    <submittedName>
        <fullName evidence="4">Cytochrome c oxidase family protein-like</fullName>
    </submittedName>
</protein>
<dbReference type="Proteomes" id="UP000325081">
    <property type="component" value="Unassembled WGS sequence"/>
</dbReference>
<dbReference type="GO" id="GO:0046872">
    <property type="term" value="F:metal ion binding"/>
    <property type="evidence" value="ECO:0007669"/>
    <property type="project" value="UniProtKB-KW"/>
</dbReference>
<feature type="binding site" evidence="1">
    <location>
        <position position="245"/>
    </location>
    <ligand>
        <name>Zn(2+)</name>
        <dbReference type="ChEBI" id="CHEBI:29105"/>
    </ligand>
</feature>
<dbReference type="PANTHER" id="PTHR10122">
    <property type="entry name" value="CYTOCHROME C OXIDASE SUBUNIT 5B, MITOCHONDRIAL"/>
    <property type="match status" value="1"/>
</dbReference>
<comment type="caution">
    <text evidence="4">The sequence shown here is derived from an EMBL/GenBank/DDBJ whole genome shotgun (WGS) entry which is preliminary data.</text>
</comment>
<sequence>QGRRLRRPCLEWFLRWWAVIDGGPIGFDGCTGYGAVGRNGLTVRRRTAGSPEIKSDTNHVEKARYPDAVSRPRPIPRPLCRRVFDCSGEWDIRCLHSLHLDGTRVFLEIPMRMLSMDLSVIRVGNATAFRIEDVMPIATGHEREELEAALKGKNLQEIDYPEGPFGTKDSLASFQNVTLSRFLYNSIQGCIENFDLDRRNLVSNMFSLDLMGCRSLLLDEAPAVIQSYYDKRIVGCPGVEGEDEHDVVWFWLEKGKPHECPVCSHWMWWAQVDLQTVDMKMMRTIITSYKQGVDSAGGRSPQM</sequence>
<dbReference type="EMBL" id="BKCP01001891">
    <property type="protein sequence ID" value="GER27433.1"/>
    <property type="molecule type" value="Genomic_DNA"/>
</dbReference>
<evidence type="ECO:0000256" key="1">
    <source>
        <dbReference type="PIRSR" id="PIRSR602124-2"/>
    </source>
</evidence>
<keyword evidence="5" id="KW-1185">Reference proteome</keyword>
<organism evidence="4 5">
    <name type="scientific">Striga asiatica</name>
    <name type="common">Asiatic witchweed</name>
    <name type="synonym">Buchnera asiatica</name>
    <dbReference type="NCBI Taxonomy" id="4170"/>
    <lineage>
        <taxon>Eukaryota</taxon>
        <taxon>Viridiplantae</taxon>
        <taxon>Streptophyta</taxon>
        <taxon>Embryophyta</taxon>
        <taxon>Tracheophyta</taxon>
        <taxon>Spermatophyta</taxon>
        <taxon>Magnoliopsida</taxon>
        <taxon>eudicotyledons</taxon>
        <taxon>Gunneridae</taxon>
        <taxon>Pentapetalae</taxon>
        <taxon>asterids</taxon>
        <taxon>lamiids</taxon>
        <taxon>Lamiales</taxon>
        <taxon>Orobanchaceae</taxon>
        <taxon>Buchnereae</taxon>
        <taxon>Striga</taxon>
    </lineage>
</organism>
<dbReference type="PROSITE" id="PS51359">
    <property type="entry name" value="COX5B_2"/>
    <property type="match status" value="1"/>
</dbReference>
<feature type="chain" id="PRO_5022779655" evidence="3">
    <location>
        <begin position="23"/>
        <end position="303"/>
    </location>
</feature>
<keyword evidence="1" id="KW-0479">Metal-binding</keyword>
<evidence type="ECO:0000256" key="3">
    <source>
        <dbReference type="SAM" id="SignalP"/>
    </source>
</evidence>
<dbReference type="Gene3D" id="2.60.260.40">
    <property type="entry name" value="q5lls5 like domains"/>
    <property type="match status" value="1"/>
</dbReference>
<gene>
    <name evidence="4" type="ORF">STAS_03144</name>
</gene>
<evidence type="ECO:0000313" key="5">
    <source>
        <dbReference type="Proteomes" id="UP000325081"/>
    </source>
</evidence>
<reference evidence="5" key="1">
    <citation type="journal article" date="2019" name="Curr. Biol.">
        <title>Genome Sequence of Striga asiatica Provides Insight into the Evolution of Plant Parasitism.</title>
        <authorList>
            <person name="Yoshida S."/>
            <person name="Kim S."/>
            <person name="Wafula E.K."/>
            <person name="Tanskanen J."/>
            <person name="Kim Y.M."/>
            <person name="Honaas L."/>
            <person name="Yang Z."/>
            <person name="Spallek T."/>
            <person name="Conn C.E."/>
            <person name="Ichihashi Y."/>
            <person name="Cheong K."/>
            <person name="Cui S."/>
            <person name="Der J.P."/>
            <person name="Gundlach H."/>
            <person name="Jiao Y."/>
            <person name="Hori C."/>
            <person name="Ishida J.K."/>
            <person name="Kasahara H."/>
            <person name="Kiba T."/>
            <person name="Kim M.S."/>
            <person name="Koo N."/>
            <person name="Laohavisit A."/>
            <person name="Lee Y.H."/>
            <person name="Lumba S."/>
            <person name="McCourt P."/>
            <person name="Mortimer J.C."/>
            <person name="Mutuku J.M."/>
            <person name="Nomura T."/>
            <person name="Sasaki-Sekimoto Y."/>
            <person name="Seto Y."/>
            <person name="Wang Y."/>
            <person name="Wakatake T."/>
            <person name="Sakakibara H."/>
            <person name="Demura T."/>
            <person name="Yamaguchi S."/>
            <person name="Yoneyama K."/>
            <person name="Manabe R.I."/>
            <person name="Nelson D.C."/>
            <person name="Schulman A.H."/>
            <person name="Timko M.P."/>
            <person name="dePamphilis C.W."/>
            <person name="Choi D."/>
            <person name="Shirasu K."/>
        </authorList>
    </citation>
    <scope>NUCLEOTIDE SEQUENCE [LARGE SCALE GENOMIC DNA]</scope>
    <source>
        <strain evidence="5">cv. UVA1</strain>
    </source>
</reference>
<dbReference type="GO" id="GO:0006123">
    <property type="term" value="P:mitochondrial electron transport, cytochrome c to oxygen"/>
    <property type="evidence" value="ECO:0007669"/>
    <property type="project" value="InterPro"/>
</dbReference>
<keyword evidence="3" id="KW-0732">Signal</keyword>
<feature type="region of interest" description="Disordered" evidence="2">
    <location>
        <begin position="47"/>
        <end position="68"/>
    </location>
</feature>
<dbReference type="GO" id="GO:0005740">
    <property type="term" value="C:mitochondrial envelope"/>
    <property type="evidence" value="ECO:0007669"/>
    <property type="project" value="InterPro"/>
</dbReference>
<evidence type="ECO:0000313" key="4">
    <source>
        <dbReference type="EMBL" id="GER27433.1"/>
    </source>
</evidence>
<dbReference type="Pfam" id="PF01215">
    <property type="entry name" value="COX5B"/>
    <property type="match status" value="1"/>
</dbReference>
<dbReference type="PANTHER" id="PTHR10122:SF0">
    <property type="entry name" value="CYTOCHROME C OXIDASE SUBUNIT 5B, ISOFORM A-RELATED"/>
    <property type="match status" value="1"/>
</dbReference>
<evidence type="ECO:0000256" key="2">
    <source>
        <dbReference type="SAM" id="MobiDB-lite"/>
    </source>
</evidence>
<dbReference type="OrthoDB" id="10249250at2759"/>
<feature type="compositionally biased region" description="Basic and acidic residues" evidence="2">
    <location>
        <begin position="53"/>
        <end position="65"/>
    </location>
</feature>
<feature type="binding site" evidence="1">
    <location>
        <position position="236"/>
    </location>
    <ligand>
        <name>Zn(2+)</name>
        <dbReference type="ChEBI" id="CHEBI:29105"/>
    </ligand>
</feature>
<proteinExistence type="predicted"/>
<feature type="non-terminal residue" evidence="4">
    <location>
        <position position="303"/>
    </location>
</feature>
<feature type="non-terminal residue" evidence="4">
    <location>
        <position position="1"/>
    </location>
</feature>
<name>A0A5A7P3N5_STRAF</name>
<dbReference type="InterPro" id="IPR002124">
    <property type="entry name" value="Cyt_c_oxidase_su5b"/>
</dbReference>
<feature type="binding site" evidence="1">
    <location>
        <position position="260"/>
    </location>
    <ligand>
        <name>Zn(2+)</name>
        <dbReference type="ChEBI" id="CHEBI:29105"/>
    </ligand>
</feature>